<keyword evidence="2" id="KW-1185">Reference proteome</keyword>
<sequence>MEEESLTERLDDLEWWLRVLRRPVVDLLVPGLPADAIGRYGPLPPVVGEWFAWHDGVTRDPGQDREDVEVIPGYAPLALAEAVGLRHAYEDDPVLTLGDGWLPLLASEDGDLYAALWSGPNEPRVVAIRAGEPTRIEFPDLPAMVELFVECYRSGGFTVSGDGRLSADQARYDELYDAFTRGR</sequence>
<name>A0ABQ4CMN8_9ACTN</name>
<gene>
    <name evidence="1" type="ORF">Asi02nite_20760</name>
</gene>
<dbReference type="Proteomes" id="UP000604117">
    <property type="component" value="Unassembled WGS sequence"/>
</dbReference>
<dbReference type="EMBL" id="BONE01000012">
    <property type="protein sequence ID" value="GIF72558.1"/>
    <property type="molecule type" value="Genomic_DNA"/>
</dbReference>
<evidence type="ECO:0000313" key="2">
    <source>
        <dbReference type="Proteomes" id="UP000604117"/>
    </source>
</evidence>
<proteinExistence type="predicted"/>
<accession>A0ABQ4CMN8</accession>
<comment type="caution">
    <text evidence="1">The sequence shown here is derived from an EMBL/GenBank/DDBJ whole genome shotgun (WGS) entry which is preliminary data.</text>
</comment>
<protein>
    <recommendedName>
        <fullName evidence="3">SUKH-4 immunity protein of toxin-antitoxin system</fullName>
    </recommendedName>
</protein>
<evidence type="ECO:0008006" key="3">
    <source>
        <dbReference type="Google" id="ProtNLM"/>
    </source>
</evidence>
<dbReference type="RefSeq" id="WP_203712099.1">
    <property type="nucleotide sequence ID" value="NZ_BONE01000012.1"/>
</dbReference>
<reference evidence="1 2" key="1">
    <citation type="submission" date="2021-01" db="EMBL/GenBank/DDBJ databases">
        <title>Whole genome shotgun sequence of Asanoa siamensis NBRC 107932.</title>
        <authorList>
            <person name="Komaki H."/>
            <person name="Tamura T."/>
        </authorList>
    </citation>
    <scope>NUCLEOTIDE SEQUENCE [LARGE SCALE GENOMIC DNA]</scope>
    <source>
        <strain evidence="1 2">NBRC 107932</strain>
    </source>
</reference>
<evidence type="ECO:0000313" key="1">
    <source>
        <dbReference type="EMBL" id="GIF72558.1"/>
    </source>
</evidence>
<organism evidence="1 2">
    <name type="scientific">Asanoa siamensis</name>
    <dbReference type="NCBI Taxonomy" id="926357"/>
    <lineage>
        <taxon>Bacteria</taxon>
        <taxon>Bacillati</taxon>
        <taxon>Actinomycetota</taxon>
        <taxon>Actinomycetes</taxon>
        <taxon>Micromonosporales</taxon>
        <taxon>Micromonosporaceae</taxon>
        <taxon>Asanoa</taxon>
    </lineage>
</organism>